<dbReference type="Gene3D" id="2.60.200.20">
    <property type="match status" value="1"/>
</dbReference>
<dbReference type="PROSITE" id="PS50089">
    <property type="entry name" value="ZF_RING_2"/>
    <property type="match status" value="1"/>
</dbReference>
<dbReference type="InterPro" id="IPR001841">
    <property type="entry name" value="Znf_RING"/>
</dbReference>
<dbReference type="AlphaFoldDB" id="A0A2H8THV2"/>
<dbReference type="SUPFAM" id="SSF57850">
    <property type="entry name" value="RING/U-box"/>
    <property type="match status" value="1"/>
</dbReference>
<evidence type="ECO:0000256" key="7">
    <source>
        <dbReference type="SAM" id="Coils"/>
    </source>
</evidence>
<dbReference type="SMART" id="SM00240">
    <property type="entry name" value="FHA"/>
    <property type="match status" value="1"/>
</dbReference>
<feature type="domain" description="RING-type" evidence="9">
    <location>
        <begin position="251"/>
        <end position="289"/>
    </location>
</feature>
<dbReference type="InterPro" id="IPR008984">
    <property type="entry name" value="SMAD_FHA_dom_sf"/>
</dbReference>
<dbReference type="Gene3D" id="3.30.40.10">
    <property type="entry name" value="Zinc/RING finger domain, C3HC4 (zinc finger)"/>
    <property type="match status" value="1"/>
</dbReference>
<comment type="similarity">
    <text evidence="1">Belongs to the CHFR family.</text>
</comment>
<evidence type="ECO:0000256" key="5">
    <source>
        <dbReference type="ARBA" id="ARBA00022833"/>
    </source>
</evidence>
<dbReference type="GO" id="GO:0004842">
    <property type="term" value="F:ubiquitin-protein transferase activity"/>
    <property type="evidence" value="ECO:0007669"/>
    <property type="project" value="TreeGrafter"/>
</dbReference>
<dbReference type="GO" id="GO:0006511">
    <property type="term" value="P:ubiquitin-dependent protein catabolic process"/>
    <property type="evidence" value="ECO:0007669"/>
    <property type="project" value="TreeGrafter"/>
</dbReference>
<dbReference type="Pfam" id="PF13923">
    <property type="entry name" value="zf-C3HC4_2"/>
    <property type="match status" value="1"/>
</dbReference>
<dbReference type="EMBL" id="GFXV01001889">
    <property type="protein sequence ID" value="MBW13694.1"/>
    <property type="molecule type" value="Transcribed_RNA"/>
</dbReference>
<dbReference type="PANTHER" id="PTHR16079:SF4">
    <property type="entry name" value="E3 UBIQUITIN-PROTEIN LIGASE CHFR"/>
    <property type="match status" value="1"/>
</dbReference>
<dbReference type="CDD" id="cd00060">
    <property type="entry name" value="FHA"/>
    <property type="match status" value="1"/>
</dbReference>
<dbReference type="PROSITE" id="PS50006">
    <property type="entry name" value="FHA_DOMAIN"/>
    <property type="match status" value="1"/>
</dbReference>
<evidence type="ECO:0000256" key="3">
    <source>
        <dbReference type="ARBA" id="ARBA00022723"/>
    </source>
</evidence>
<dbReference type="GO" id="GO:0005634">
    <property type="term" value="C:nucleus"/>
    <property type="evidence" value="ECO:0007669"/>
    <property type="project" value="TreeGrafter"/>
</dbReference>
<gene>
    <name evidence="10" type="primary">RNF8_5</name>
</gene>
<evidence type="ECO:0000259" key="8">
    <source>
        <dbReference type="PROSITE" id="PS50006"/>
    </source>
</evidence>
<accession>A0A2H8THV2</accession>
<keyword evidence="7" id="KW-0175">Coiled coil</keyword>
<evidence type="ECO:0000256" key="6">
    <source>
        <dbReference type="PROSITE-ProRule" id="PRU00175"/>
    </source>
</evidence>
<dbReference type="PROSITE" id="PS00518">
    <property type="entry name" value="ZF_RING_1"/>
    <property type="match status" value="1"/>
</dbReference>
<evidence type="ECO:0000256" key="1">
    <source>
        <dbReference type="ARBA" id="ARBA00005797"/>
    </source>
</evidence>
<dbReference type="SMART" id="SM00184">
    <property type="entry name" value="RING"/>
    <property type="match status" value="1"/>
</dbReference>
<evidence type="ECO:0000256" key="2">
    <source>
        <dbReference type="ARBA" id="ARBA00017908"/>
    </source>
</evidence>
<dbReference type="OrthoDB" id="6630288at2759"/>
<dbReference type="InterPro" id="IPR052256">
    <property type="entry name" value="E3_ubiquitin-ligase_CHFR"/>
</dbReference>
<dbReference type="SUPFAM" id="SSF49879">
    <property type="entry name" value="SMAD/FHA domain"/>
    <property type="match status" value="1"/>
</dbReference>
<dbReference type="GO" id="GO:0008270">
    <property type="term" value="F:zinc ion binding"/>
    <property type="evidence" value="ECO:0007669"/>
    <property type="project" value="UniProtKB-KW"/>
</dbReference>
<proteinExistence type="inferred from homology"/>
<keyword evidence="4 6" id="KW-0863">Zinc-finger</keyword>
<protein>
    <recommendedName>
        <fullName evidence="2">E3 ubiquitin-protein ligase CHFR</fullName>
    </recommendedName>
</protein>
<reference evidence="10" key="1">
    <citation type="submission" date="2017-10" db="EMBL/GenBank/DDBJ databases">
        <title>Transcriptome Assembly of Sugarcane Aphid Adults.</title>
        <authorList>
            <person name="Scully E.D."/>
            <person name="Palmer N.A."/>
            <person name="Geib S.M."/>
            <person name="Sarath G."/>
            <person name="Sattler S.E."/>
        </authorList>
    </citation>
    <scope>NUCLEOTIDE SEQUENCE</scope>
    <source>
        <tissue evidence="10">Whole body</tissue>
    </source>
</reference>
<evidence type="ECO:0000256" key="4">
    <source>
        <dbReference type="ARBA" id="ARBA00022771"/>
    </source>
</evidence>
<keyword evidence="3" id="KW-0479">Metal-binding</keyword>
<dbReference type="InterPro" id="IPR000253">
    <property type="entry name" value="FHA_dom"/>
</dbReference>
<keyword evidence="5" id="KW-0862">Zinc</keyword>
<name>A0A2H8THV2_9HEMI</name>
<evidence type="ECO:0000313" key="10">
    <source>
        <dbReference type="EMBL" id="MBW13694.1"/>
    </source>
</evidence>
<dbReference type="InterPro" id="IPR017907">
    <property type="entry name" value="Znf_RING_CS"/>
</dbReference>
<dbReference type="Pfam" id="PF00498">
    <property type="entry name" value="FHA"/>
    <property type="match status" value="1"/>
</dbReference>
<feature type="coiled-coil region" evidence="7">
    <location>
        <begin position="149"/>
        <end position="215"/>
    </location>
</feature>
<feature type="domain" description="FHA" evidence="8">
    <location>
        <begin position="42"/>
        <end position="91"/>
    </location>
</feature>
<dbReference type="InterPro" id="IPR013083">
    <property type="entry name" value="Znf_RING/FYVE/PHD"/>
</dbReference>
<organism evidence="10">
    <name type="scientific">Melanaphis sacchari</name>
    <dbReference type="NCBI Taxonomy" id="742174"/>
    <lineage>
        <taxon>Eukaryota</taxon>
        <taxon>Metazoa</taxon>
        <taxon>Ecdysozoa</taxon>
        <taxon>Arthropoda</taxon>
        <taxon>Hexapoda</taxon>
        <taxon>Insecta</taxon>
        <taxon>Pterygota</taxon>
        <taxon>Neoptera</taxon>
        <taxon>Paraneoptera</taxon>
        <taxon>Hemiptera</taxon>
        <taxon>Sternorrhyncha</taxon>
        <taxon>Aphidomorpha</taxon>
        <taxon>Aphidoidea</taxon>
        <taxon>Aphididae</taxon>
        <taxon>Aphidini</taxon>
        <taxon>Melanaphis</taxon>
    </lineage>
</organism>
<dbReference type="PANTHER" id="PTHR16079">
    <property type="entry name" value="UBIQUITIN LIGASE PROTEIN CHFR"/>
    <property type="match status" value="1"/>
</dbReference>
<dbReference type="GO" id="GO:0016567">
    <property type="term" value="P:protein ubiquitination"/>
    <property type="evidence" value="ECO:0007669"/>
    <property type="project" value="TreeGrafter"/>
</dbReference>
<sequence>MLEDIKNVMSSKRPNSDSNVQNAFIQEIRTGRLYEVKIDSEFVIGRALCSTVVIGEIYVSRSQSFIRYENGQYLLRDNNAGCGTYLNYRRITKTEVPLKHGDLIAYTDKPRVWDFVYKFCLVSNPNKKSRLNGENSATEDLKKLKTPSMHELLNLVKELKDDNEKFINDTKIEMDKLNKMIKDATELNDNMNKEMIKLQNNNQELNNELTICREKCAMQKELLDVKTALKEEPVEIFKNQINKLLENDFQCSICNEVMYRASTANCNHSFCESCLKKWLTKSKFCPVCRGVVQNITYCLALDNYITNICDVLGGTIKEQRVILKRESKNF</sequence>
<evidence type="ECO:0000259" key="9">
    <source>
        <dbReference type="PROSITE" id="PS50089"/>
    </source>
</evidence>